<evidence type="ECO:0000256" key="9">
    <source>
        <dbReference type="ARBA" id="ARBA00023136"/>
    </source>
</evidence>
<feature type="transmembrane region" description="Helical" evidence="12">
    <location>
        <begin position="178"/>
        <end position="196"/>
    </location>
</feature>
<dbReference type="GO" id="GO:0000293">
    <property type="term" value="F:ferric-chelate reductase activity"/>
    <property type="evidence" value="ECO:0007669"/>
    <property type="project" value="UniProtKB-ARBA"/>
</dbReference>
<dbReference type="SFLD" id="SFLDG01168">
    <property type="entry name" value="Ferric_reductase_subgroup_(FRE"/>
    <property type="match status" value="1"/>
</dbReference>
<comment type="subcellular location">
    <subcellularLocation>
        <location evidence="1">Membrane</location>
        <topology evidence="1">Multi-pass membrane protein</topology>
    </subcellularLocation>
</comment>
<evidence type="ECO:0000256" key="8">
    <source>
        <dbReference type="ARBA" id="ARBA00023065"/>
    </source>
</evidence>
<feature type="transmembrane region" description="Helical" evidence="12">
    <location>
        <begin position="208"/>
        <end position="226"/>
    </location>
</feature>
<dbReference type="CDD" id="cd06186">
    <property type="entry name" value="NOX_Duox_like_FAD_NADP"/>
    <property type="match status" value="1"/>
</dbReference>
<dbReference type="Pfam" id="PF08030">
    <property type="entry name" value="NAD_binding_6"/>
    <property type="match status" value="1"/>
</dbReference>
<accession>A0A0D2NRP7</accession>
<keyword evidence="4 12" id="KW-0812">Transmembrane</keyword>
<dbReference type="PANTHER" id="PTHR32361">
    <property type="entry name" value="FERRIC/CUPRIC REDUCTASE TRANSMEMBRANE COMPONENT"/>
    <property type="match status" value="1"/>
</dbReference>
<evidence type="ECO:0000256" key="4">
    <source>
        <dbReference type="ARBA" id="ARBA00022692"/>
    </source>
</evidence>
<dbReference type="InterPro" id="IPR051410">
    <property type="entry name" value="Ferric/Cupric_Reductase"/>
</dbReference>
<dbReference type="SFLD" id="SFLDS00052">
    <property type="entry name" value="Ferric_Reductase_Domain"/>
    <property type="match status" value="1"/>
</dbReference>
<dbReference type="OrthoDB" id="17725at2759"/>
<evidence type="ECO:0000256" key="5">
    <source>
        <dbReference type="ARBA" id="ARBA00022982"/>
    </source>
</evidence>
<evidence type="ECO:0000259" key="13">
    <source>
        <dbReference type="PROSITE" id="PS51384"/>
    </source>
</evidence>
<dbReference type="GO" id="GO:0006826">
    <property type="term" value="P:iron ion transport"/>
    <property type="evidence" value="ECO:0007669"/>
    <property type="project" value="TreeGrafter"/>
</dbReference>
<evidence type="ECO:0000256" key="12">
    <source>
        <dbReference type="SAM" id="Phobius"/>
    </source>
</evidence>
<keyword evidence="10" id="KW-0325">Glycoprotein</keyword>
<dbReference type="InterPro" id="IPR013112">
    <property type="entry name" value="FAD-bd_8"/>
</dbReference>
<dbReference type="GO" id="GO:0005886">
    <property type="term" value="C:plasma membrane"/>
    <property type="evidence" value="ECO:0007669"/>
    <property type="project" value="TreeGrafter"/>
</dbReference>
<dbReference type="InterPro" id="IPR039261">
    <property type="entry name" value="FNR_nucleotide-bd"/>
</dbReference>
<comment type="similarity">
    <text evidence="2">Belongs to the ferric reductase (FRE) family.</text>
</comment>
<dbReference type="AlphaFoldDB" id="A0A0D2NRP7"/>
<dbReference type="Proteomes" id="UP000054270">
    <property type="component" value="Unassembled WGS sequence"/>
</dbReference>
<sequence>MSTAPAPAPVDPNKAIRIARFFSYPKQVLYLLASFIALISICHFISLGYYFLTRHRRRAVPNGPPDGQKIYWSRLPAAAIDTLRAISFRYTIPLGANYTFNFAELGLTVGYIGVLFTWTFVNTTNLQGMRVDPKYFANRAGTIAASQIPIMAALGMRNNLVSWLTGVSFDKLNYLHRLSARIICILGWIHGGGRVTVGLLTDETPNHAWVRCGALAVSTLTLLCIFTVRPVRARSYEVFLAVHLVGALIFMLGILFHLTGRTLTYYGAWPAFVVWGVDRGLRLIQLALYNPPSALFSAFSPRAAADSASTTNAEDNANATITRLSPHFLRIAVPRRRALHWSAGQSAFLSFPTLGGSPFASHPFTIATIDDDKSNIDTESLIFILRIRSGTTKRLAHFASTSGATLPVLLNGPTSAPPHLARADAAVLLAGGSGVAFTLPLLLDAISRATVGAPTCARILFVWAVRDLDHIQWIAPLLAPALARVPPTLALSLQFHITGDAADLTDDPADTPSGASELSLSDGDAEKALPTPTSGSDSGADPEKEPADSELEKGTARALLASPNVRVLRGRPDVARILGEALRADGTSHVSVNVCGTHALAESVRRALRTPRASAILHGAPTVALHVEAFGDAVSLLSIIRPLHFPSLCAGADFLVSHAQ</sequence>
<dbReference type="OMA" id="LEHIAWI"/>
<dbReference type="SUPFAM" id="SSF52343">
    <property type="entry name" value="Ferredoxin reductase-like, C-terminal NADP-linked domain"/>
    <property type="match status" value="1"/>
</dbReference>
<keyword evidence="15" id="KW-1185">Reference proteome</keyword>
<evidence type="ECO:0000256" key="6">
    <source>
        <dbReference type="ARBA" id="ARBA00022989"/>
    </source>
</evidence>
<dbReference type="STRING" id="945553.A0A0D2NRP7"/>
<protein>
    <recommendedName>
        <fullName evidence="13">FAD-binding FR-type domain-containing protein</fullName>
    </recommendedName>
</protein>
<keyword evidence="3" id="KW-0813">Transport</keyword>
<proteinExistence type="inferred from homology"/>
<name>A0A0D2NRP7_HYPSF</name>
<keyword evidence="8" id="KW-0406">Ion transport</keyword>
<dbReference type="InterPro" id="IPR013130">
    <property type="entry name" value="Fe3_Rdtase_TM_dom"/>
</dbReference>
<feature type="compositionally biased region" description="Basic and acidic residues" evidence="11">
    <location>
        <begin position="541"/>
        <end position="555"/>
    </location>
</feature>
<keyword evidence="5" id="KW-0249">Electron transport</keyword>
<dbReference type="InterPro" id="IPR013121">
    <property type="entry name" value="Fe_red_NAD-bd_6"/>
</dbReference>
<dbReference type="GO" id="GO:0015677">
    <property type="term" value="P:copper ion import"/>
    <property type="evidence" value="ECO:0007669"/>
    <property type="project" value="TreeGrafter"/>
</dbReference>
<evidence type="ECO:0000256" key="1">
    <source>
        <dbReference type="ARBA" id="ARBA00004141"/>
    </source>
</evidence>
<dbReference type="EMBL" id="KN817558">
    <property type="protein sequence ID" value="KJA21459.1"/>
    <property type="molecule type" value="Genomic_DNA"/>
</dbReference>
<evidence type="ECO:0000256" key="10">
    <source>
        <dbReference type="ARBA" id="ARBA00023180"/>
    </source>
</evidence>
<feature type="region of interest" description="Disordered" evidence="11">
    <location>
        <begin position="504"/>
        <end position="555"/>
    </location>
</feature>
<feature type="transmembrane region" description="Helical" evidence="12">
    <location>
        <begin position="238"/>
        <end position="258"/>
    </location>
</feature>
<dbReference type="InterPro" id="IPR017927">
    <property type="entry name" value="FAD-bd_FR_type"/>
</dbReference>
<evidence type="ECO:0000313" key="15">
    <source>
        <dbReference type="Proteomes" id="UP000054270"/>
    </source>
</evidence>
<dbReference type="Pfam" id="PF01794">
    <property type="entry name" value="Ferric_reduct"/>
    <property type="match status" value="1"/>
</dbReference>
<keyword evidence="9 12" id="KW-0472">Membrane</keyword>
<dbReference type="GO" id="GO:0006879">
    <property type="term" value="P:intracellular iron ion homeostasis"/>
    <property type="evidence" value="ECO:0007669"/>
    <property type="project" value="TreeGrafter"/>
</dbReference>
<evidence type="ECO:0000256" key="7">
    <source>
        <dbReference type="ARBA" id="ARBA00023002"/>
    </source>
</evidence>
<evidence type="ECO:0000256" key="3">
    <source>
        <dbReference type="ARBA" id="ARBA00022448"/>
    </source>
</evidence>
<evidence type="ECO:0000256" key="11">
    <source>
        <dbReference type="SAM" id="MobiDB-lite"/>
    </source>
</evidence>
<reference evidence="15" key="1">
    <citation type="submission" date="2014-04" db="EMBL/GenBank/DDBJ databases">
        <title>Evolutionary Origins and Diversification of the Mycorrhizal Mutualists.</title>
        <authorList>
            <consortium name="DOE Joint Genome Institute"/>
            <consortium name="Mycorrhizal Genomics Consortium"/>
            <person name="Kohler A."/>
            <person name="Kuo A."/>
            <person name="Nagy L.G."/>
            <person name="Floudas D."/>
            <person name="Copeland A."/>
            <person name="Barry K.W."/>
            <person name="Cichocki N."/>
            <person name="Veneault-Fourrey C."/>
            <person name="LaButti K."/>
            <person name="Lindquist E.A."/>
            <person name="Lipzen A."/>
            <person name="Lundell T."/>
            <person name="Morin E."/>
            <person name="Murat C."/>
            <person name="Riley R."/>
            <person name="Ohm R."/>
            <person name="Sun H."/>
            <person name="Tunlid A."/>
            <person name="Henrissat B."/>
            <person name="Grigoriev I.V."/>
            <person name="Hibbett D.S."/>
            <person name="Martin F."/>
        </authorList>
    </citation>
    <scope>NUCLEOTIDE SEQUENCE [LARGE SCALE GENOMIC DNA]</scope>
    <source>
        <strain evidence="15">FD-334 SS-4</strain>
    </source>
</reference>
<evidence type="ECO:0000256" key="2">
    <source>
        <dbReference type="ARBA" id="ARBA00006278"/>
    </source>
</evidence>
<gene>
    <name evidence="14" type="ORF">HYPSUDRAFT_67797</name>
</gene>
<evidence type="ECO:0000313" key="14">
    <source>
        <dbReference type="EMBL" id="KJA21459.1"/>
    </source>
</evidence>
<dbReference type="Pfam" id="PF08022">
    <property type="entry name" value="FAD_binding_8"/>
    <property type="match status" value="1"/>
</dbReference>
<organism evidence="14 15">
    <name type="scientific">Hypholoma sublateritium (strain FD-334 SS-4)</name>
    <dbReference type="NCBI Taxonomy" id="945553"/>
    <lineage>
        <taxon>Eukaryota</taxon>
        <taxon>Fungi</taxon>
        <taxon>Dikarya</taxon>
        <taxon>Basidiomycota</taxon>
        <taxon>Agaricomycotina</taxon>
        <taxon>Agaricomycetes</taxon>
        <taxon>Agaricomycetidae</taxon>
        <taxon>Agaricales</taxon>
        <taxon>Agaricineae</taxon>
        <taxon>Strophariaceae</taxon>
        <taxon>Hypholoma</taxon>
    </lineage>
</organism>
<feature type="domain" description="FAD-binding FR-type" evidence="13">
    <location>
        <begin position="308"/>
        <end position="420"/>
    </location>
</feature>
<feature type="transmembrane region" description="Helical" evidence="12">
    <location>
        <begin position="28"/>
        <end position="52"/>
    </location>
</feature>
<keyword evidence="6 12" id="KW-1133">Transmembrane helix</keyword>
<dbReference type="PROSITE" id="PS51384">
    <property type="entry name" value="FAD_FR"/>
    <property type="match status" value="1"/>
</dbReference>
<keyword evidence="7" id="KW-0560">Oxidoreductase</keyword>
<dbReference type="PANTHER" id="PTHR32361:SF9">
    <property type="entry name" value="FERRIC REDUCTASE TRANSMEMBRANE COMPONENT 3-RELATED"/>
    <property type="match status" value="1"/>
</dbReference>
<dbReference type="Gene3D" id="3.40.50.80">
    <property type="entry name" value="Nucleotide-binding domain of ferredoxin-NADP reductase (FNR) module"/>
    <property type="match status" value="1"/>
</dbReference>